<dbReference type="PANTHER" id="PTHR14255">
    <property type="entry name" value="CEREBLON"/>
    <property type="match status" value="1"/>
</dbReference>
<sequence>MLMLGITVGVALSVVFPYWLITVLIIILFIGTSSRSFYKGIEMWKEETILKKELTRQQGTVNSRGELLIDAEYEPLVPREEKSTLEILCLNLRWKRLLVLTTVWFLFTLIQVIKNDLVPCTTLYWVLFCLQFPIAVLVFGYEAMKLWRENRKRMMTGNTECICEASIQWSTLNITFCALCGVLGGTVGGLLGSGGGFILGPLLLEIGVIPQVASATATFVMMFSSSLSVVEFYLLKRFPIPYALYLMGVSILAGFWGQYLVRKIILILRRASIIVFILSGVIFASALTMGVIGIETTIGMINNHEFMGFLDFCSSQ</sequence>
<keyword evidence="8" id="KW-1185">Reference proteome</keyword>
<comment type="subcellular location">
    <subcellularLocation>
        <location evidence="1">Membrane</location>
        <topology evidence="1">Multi-pass membrane protein</topology>
    </subcellularLocation>
</comment>
<keyword evidence="4 6" id="KW-1133">Transmembrane helix</keyword>
<evidence type="ECO:0000256" key="6">
    <source>
        <dbReference type="SAM" id="Phobius"/>
    </source>
</evidence>
<dbReference type="Proteomes" id="UP000032304">
    <property type="component" value="Chromosome 9"/>
</dbReference>
<feature type="transmembrane region" description="Helical" evidence="6">
    <location>
        <begin position="125"/>
        <end position="144"/>
    </location>
</feature>
<evidence type="ECO:0008006" key="9">
    <source>
        <dbReference type="Google" id="ProtNLM"/>
    </source>
</evidence>
<gene>
    <name evidence="7" type="ORF">B456_009G410000</name>
</gene>
<dbReference type="Pfam" id="PF01925">
    <property type="entry name" value="TauE"/>
    <property type="match status" value="1"/>
</dbReference>
<feature type="transmembrane region" description="Helical" evidence="6">
    <location>
        <begin position="176"/>
        <end position="200"/>
    </location>
</feature>
<dbReference type="AlphaFoldDB" id="A0A0D2TZX9"/>
<feature type="transmembrane region" description="Helical" evidence="6">
    <location>
        <begin position="242"/>
        <end position="261"/>
    </location>
</feature>
<feature type="transmembrane region" description="Helical" evidence="6">
    <location>
        <begin position="273"/>
        <end position="294"/>
    </location>
</feature>
<dbReference type="GO" id="GO:0016020">
    <property type="term" value="C:membrane"/>
    <property type="evidence" value="ECO:0007669"/>
    <property type="project" value="UniProtKB-SubCell"/>
</dbReference>
<dbReference type="GO" id="GO:0016567">
    <property type="term" value="P:protein ubiquitination"/>
    <property type="evidence" value="ECO:0007669"/>
    <property type="project" value="TreeGrafter"/>
</dbReference>
<evidence type="ECO:0000256" key="1">
    <source>
        <dbReference type="ARBA" id="ARBA00004141"/>
    </source>
</evidence>
<keyword evidence="3 6" id="KW-0812">Transmembrane</keyword>
<evidence type="ECO:0000313" key="7">
    <source>
        <dbReference type="EMBL" id="KJB62289.1"/>
    </source>
</evidence>
<dbReference type="EMBL" id="CM001748">
    <property type="protein sequence ID" value="KJB62289.1"/>
    <property type="molecule type" value="Genomic_DNA"/>
</dbReference>
<organism evidence="7 8">
    <name type="scientific">Gossypium raimondii</name>
    <name type="common">Peruvian cotton</name>
    <name type="synonym">Gossypium klotzschianum subsp. raimondii</name>
    <dbReference type="NCBI Taxonomy" id="29730"/>
    <lineage>
        <taxon>Eukaryota</taxon>
        <taxon>Viridiplantae</taxon>
        <taxon>Streptophyta</taxon>
        <taxon>Embryophyta</taxon>
        <taxon>Tracheophyta</taxon>
        <taxon>Spermatophyta</taxon>
        <taxon>Magnoliopsida</taxon>
        <taxon>eudicotyledons</taxon>
        <taxon>Gunneridae</taxon>
        <taxon>Pentapetalae</taxon>
        <taxon>rosids</taxon>
        <taxon>malvids</taxon>
        <taxon>Malvales</taxon>
        <taxon>Malvaceae</taxon>
        <taxon>Malvoideae</taxon>
        <taxon>Gossypium</taxon>
    </lineage>
</organism>
<name>A0A0D2TZX9_GOSRA</name>
<dbReference type="OMA" id="PIHIAFC"/>
<dbReference type="Gramene" id="KJB62289">
    <property type="protein sequence ID" value="KJB62289"/>
    <property type="gene ID" value="B456_009G410000"/>
</dbReference>
<accession>A0A0D2TZX9</accession>
<evidence type="ECO:0000256" key="4">
    <source>
        <dbReference type="ARBA" id="ARBA00022989"/>
    </source>
</evidence>
<protein>
    <recommendedName>
        <fullName evidence="9">Sulfite exporter TauE/SafE family protein</fullName>
    </recommendedName>
</protein>
<evidence type="ECO:0000256" key="5">
    <source>
        <dbReference type="ARBA" id="ARBA00023136"/>
    </source>
</evidence>
<evidence type="ECO:0000256" key="3">
    <source>
        <dbReference type="ARBA" id="ARBA00022692"/>
    </source>
</evidence>
<dbReference type="PANTHER" id="PTHR14255:SF5">
    <property type="entry name" value="SULFITE EXPORTER TAUE_SAFE FAMILY PROTEIN 4"/>
    <property type="match status" value="1"/>
</dbReference>
<evidence type="ECO:0000313" key="8">
    <source>
        <dbReference type="Proteomes" id="UP000032304"/>
    </source>
</evidence>
<dbReference type="InterPro" id="IPR002781">
    <property type="entry name" value="TM_pro_TauE-like"/>
</dbReference>
<proteinExistence type="inferred from homology"/>
<evidence type="ECO:0000256" key="2">
    <source>
        <dbReference type="ARBA" id="ARBA00009142"/>
    </source>
</evidence>
<feature type="transmembrane region" description="Helical" evidence="6">
    <location>
        <begin position="6"/>
        <end position="30"/>
    </location>
</feature>
<feature type="transmembrane region" description="Helical" evidence="6">
    <location>
        <begin position="97"/>
        <end position="113"/>
    </location>
</feature>
<feature type="transmembrane region" description="Helical" evidence="6">
    <location>
        <begin position="212"/>
        <end position="235"/>
    </location>
</feature>
<comment type="similarity">
    <text evidence="2">Belongs to the 4-toluene sulfonate uptake permease (TSUP) (TC 2.A.102) family.</text>
</comment>
<keyword evidence="5 6" id="KW-0472">Membrane</keyword>
<dbReference type="GO" id="GO:0031464">
    <property type="term" value="C:Cul4A-RING E3 ubiquitin ligase complex"/>
    <property type="evidence" value="ECO:0007669"/>
    <property type="project" value="TreeGrafter"/>
</dbReference>
<reference evidence="7 8" key="1">
    <citation type="journal article" date="2012" name="Nature">
        <title>Repeated polyploidization of Gossypium genomes and the evolution of spinnable cotton fibres.</title>
        <authorList>
            <person name="Paterson A.H."/>
            <person name="Wendel J.F."/>
            <person name="Gundlach H."/>
            <person name="Guo H."/>
            <person name="Jenkins J."/>
            <person name="Jin D."/>
            <person name="Llewellyn D."/>
            <person name="Showmaker K.C."/>
            <person name="Shu S."/>
            <person name="Udall J."/>
            <person name="Yoo M.J."/>
            <person name="Byers R."/>
            <person name="Chen W."/>
            <person name="Doron-Faigenboim A."/>
            <person name="Duke M.V."/>
            <person name="Gong L."/>
            <person name="Grimwood J."/>
            <person name="Grover C."/>
            <person name="Grupp K."/>
            <person name="Hu G."/>
            <person name="Lee T.H."/>
            <person name="Li J."/>
            <person name="Lin L."/>
            <person name="Liu T."/>
            <person name="Marler B.S."/>
            <person name="Page J.T."/>
            <person name="Roberts A.W."/>
            <person name="Romanel E."/>
            <person name="Sanders W.S."/>
            <person name="Szadkowski E."/>
            <person name="Tan X."/>
            <person name="Tang H."/>
            <person name="Xu C."/>
            <person name="Wang J."/>
            <person name="Wang Z."/>
            <person name="Zhang D."/>
            <person name="Zhang L."/>
            <person name="Ashrafi H."/>
            <person name="Bedon F."/>
            <person name="Bowers J.E."/>
            <person name="Brubaker C.L."/>
            <person name="Chee P.W."/>
            <person name="Das S."/>
            <person name="Gingle A.R."/>
            <person name="Haigler C.H."/>
            <person name="Harker D."/>
            <person name="Hoffmann L.V."/>
            <person name="Hovav R."/>
            <person name="Jones D.C."/>
            <person name="Lemke C."/>
            <person name="Mansoor S."/>
            <person name="ur Rahman M."/>
            <person name="Rainville L.N."/>
            <person name="Rambani A."/>
            <person name="Reddy U.K."/>
            <person name="Rong J.K."/>
            <person name="Saranga Y."/>
            <person name="Scheffler B.E."/>
            <person name="Scheffler J.A."/>
            <person name="Stelly D.M."/>
            <person name="Triplett B.A."/>
            <person name="Van Deynze A."/>
            <person name="Vaslin M.F."/>
            <person name="Waghmare V.N."/>
            <person name="Walford S.A."/>
            <person name="Wright R.J."/>
            <person name="Zaki E.A."/>
            <person name="Zhang T."/>
            <person name="Dennis E.S."/>
            <person name="Mayer K.F."/>
            <person name="Peterson D.G."/>
            <person name="Rokhsar D.S."/>
            <person name="Wang X."/>
            <person name="Schmutz J."/>
        </authorList>
    </citation>
    <scope>NUCLEOTIDE SEQUENCE [LARGE SCALE GENOMIC DNA]</scope>
</reference>